<keyword evidence="3" id="KW-1185">Reference proteome</keyword>
<dbReference type="AlphaFoldDB" id="A0A0C3CW49"/>
<protein>
    <submittedName>
        <fullName evidence="2">Uncharacterized protein</fullName>
    </submittedName>
</protein>
<dbReference type="EMBL" id="KN831769">
    <property type="protein sequence ID" value="KIM48066.1"/>
    <property type="molecule type" value="Genomic_DNA"/>
</dbReference>
<sequence length="120" mass="13174">MGAPQSSPSYNGSEPGRGKILAGVEESFLFATTSANSAFPPEQPAPVEKVVDVRFSALHARQTVNMFVLLRFGNSGRISPSGEGFVRRMRDYESSRSRHHAYQQAKEAEKPEPMYLGDPS</sequence>
<organism evidence="2 3">
    <name type="scientific">Hebeloma cylindrosporum</name>
    <dbReference type="NCBI Taxonomy" id="76867"/>
    <lineage>
        <taxon>Eukaryota</taxon>
        <taxon>Fungi</taxon>
        <taxon>Dikarya</taxon>
        <taxon>Basidiomycota</taxon>
        <taxon>Agaricomycotina</taxon>
        <taxon>Agaricomycetes</taxon>
        <taxon>Agaricomycetidae</taxon>
        <taxon>Agaricales</taxon>
        <taxon>Agaricineae</taxon>
        <taxon>Hymenogastraceae</taxon>
        <taxon>Hebeloma</taxon>
    </lineage>
</organism>
<dbReference type="OrthoDB" id="2688840at2759"/>
<evidence type="ECO:0000313" key="3">
    <source>
        <dbReference type="Proteomes" id="UP000053424"/>
    </source>
</evidence>
<gene>
    <name evidence="2" type="ORF">M413DRAFT_22620</name>
</gene>
<proteinExistence type="predicted"/>
<dbReference type="Proteomes" id="UP000053424">
    <property type="component" value="Unassembled WGS sequence"/>
</dbReference>
<accession>A0A0C3CW49</accession>
<feature type="region of interest" description="Disordered" evidence="1">
    <location>
        <begin position="91"/>
        <end position="120"/>
    </location>
</feature>
<name>A0A0C3CW49_HEBCY</name>
<reference evidence="3" key="2">
    <citation type="submission" date="2015-01" db="EMBL/GenBank/DDBJ databases">
        <title>Evolutionary Origins and Diversification of the Mycorrhizal Mutualists.</title>
        <authorList>
            <consortium name="DOE Joint Genome Institute"/>
            <consortium name="Mycorrhizal Genomics Consortium"/>
            <person name="Kohler A."/>
            <person name="Kuo A."/>
            <person name="Nagy L.G."/>
            <person name="Floudas D."/>
            <person name="Copeland A."/>
            <person name="Barry K.W."/>
            <person name="Cichocki N."/>
            <person name="Veneault-Fourrey C."/>
            <person name="LaButti K."/>
            <person name="Lindquist E.A."/>
            <person name="Lipzen A."/>
            <person name="Lundell T."/>
            <person name="Morin E."/>
            <person name="Murat C."/>
            <person name="Riley R."/>
            <person name="Ohm R."/>
            <person name="Sun H."/>
            <person name="Tunlid A."/>
            <person name="Henrissat B."/>
            <person name="Grigoriev I.V."/>
            <person name="Hibbett D.S."/>
            <person name="Martin F."/>
        </authorList>
    </citation>
    <scope>NUCLEOTIDE SEQUENCE [LARGE SCALE GENOMIC DNA]</scope>
    <source>
        <strain evidence="3">h7</strain>
    </source>
</reference>
<evidence type="ECO:0000313" key="2">
    <source>
        <dbReference type="EMBL" id="KIM48066.1"/>
    </source>
</evidence>
<reference evidence="2 3" key="1">
    <citation type="submission" date="2014-04" db="EMBL/GenBank/DDBJ databases">
        <authorList>
            <consortium name="DOE Joint Genome Institute"/>
            <person name="Kuo A."/>
            <person name="Gay G."/>
            <person name="Dore J."/>
            <person name="Kohler A."/>
            <person name="Nagy L.G."/>
            <person name="Floudas D."/>
            <person name="Copeland A."/>
            <person name="Barry K.W."/>
            <person name="Cichocki N."/>
            <person name="Veneault-Fourrey C."/>
            <person name="LaButti K."/>
            <person name="Lindquist E.A."/>
            <person name="Lipzen A."/>
            <person name="Lundell T."/>
            <person name="Morin E."/>
            <person name="Murat C."/>
            <person name="Sun H."/>
            <person name="Tunlid A."/>
            <person name="Henrissat B."/>
            <person name="Grigoriev I.V."/>
            <person name="Hibbett D.S."/>
            <person name="Martin F."/>
            <person name="Nordberg H.P."/>
            <person name="Cantor M.N."/>
            <person name="Hua S.X."/>
        </authorList>
    </citation>
    <scope>NUCLEOTIDE SEQUENCE [LARGE SCALE GENOMIC DNA]</scope>
    <source>
        <strain evidence="3">h7</strain>
    </source>
</reference>
<evidence type="ECO:0000256" key="1">
    <source>
        <dbReference type="SAM" id="MobiDB-lite"/>
    </source>
</evidence>
<dbReference type="HOGENOM" id="CLU_2049958_0_0_1"/>